<dbReference type="RefSeq" id="WP_093359138.1">
    <property type="nucleotide sequence ID" value="NZ_FOLG01000001.1"/>
</dbReference>
<dbReference type="AlphaFoldDB" id="A0A1I1E192"/>
<protein>
    <submittedName>
        <fullName evidence="2">Uncharacterized protein</fullName>
    </submittedName>
</protein>
<sequence length="134" mass="14185">MNDIADLEGRISAAMARIGRAVEGFQPAGGASAEGIDEARGAAEAEARAAMARAESAEAEIDRLNQALETDAAAGDQLRERIDALTETNERQQERIAELETELQVLLGKQAADREELDGLIAALGPLVEEQTNA</sequence>
<evidence type="ECO:0000256" key="1">
    <source>
        <dbReference type="SAM" id="Coils"/>
    </source>
</evidence>
<dbReference type="Proteomes" id="UP000198728">
    <property type="component" value="Unassembled WGS sequence"/>
</dbReference>
<proteinExistence type="predicted"/>
<reference evidence="2 3" key="1">
    <citation type="submission" date="2016-10" db="EMBL/GenBank/DDBJ databases">
        <authorList>
            <person name="de Groot N.N."/>
        </authorList>
    </citation>
    <scope>NUCLEOTIDE SEQUENCE [LARGE SCALE GENOMIC DNA]</scope>
    <source>
        <strain evidence="2 3">DSM 19548</strain>
    </source>
</reference>
<feature type="coiled-coil region" evidence="1">
    <location>
        <begin position="40"/>
        <end position="109"/>
    </location>
</feature>
<keyword evidence="1" id="KW-0175">Coiled coil</keyword>
<dbReference type="OrthoDB" id="7871100at2"/>
<keyword evidence="3" id="KW-1185">Reference proteome</keyword>
<evidence type="ECO:0000313" key="2">
    <source>
        <dbReference type="EMBL" id="SFB80834.1"/>
    </source>
</evidence>
<name>A0A1I1E192_9RHOB</name>
<dbReference type="STRING" id="441112.SAMN04488094_101579"/>
<gene>
    <name evidence="2" type="ORF">SAMN04488094_101579</name>
</gene>
<accession>A0A1I1E192</accession>
<organism evidence="2 3">
    <name type="scientific">Tropicimonas isoalkanivorans</name>
    <dbReference type="NCBI Taxonomy" id="441112"/>
    <lineage>
        <taxon>Bacteria</taxon>
        <taxon>Pseudomonadati</taxon>
        <taxon>Pseudomonadota</taxon>
        <taxon>Alphaproteobacteria</taxon>
        <taxon>Rhodobacterales</taxon>
        <taxon>Roseobacteraceae</taxon>
        <taxon>Tropicimonas</taxon>
    </lineage>
</organism>
<evidence type="ECO:0000313" key="3">
    <source>
        <dbReference type="Proteomes" id="UP000198728"/>
    </source>
</evidence>
<dbReference type="EMBL" id="FOLG01000001">
    <property type="protein sequence ID" value="SFB80834.1"/>
    <property type="molecule type" value="Genomic_DNA"/>
</dbReference>